<dbReference type="InterPro" id="IPR012893">
    <property type="entry name" value="HipA-like_C"/>
</dbReference>
<accession>A0A1Q9YJX6</accession>
<dbReference type="Pfam" id="PF07804">
    <property type="entry name" value="HipA_C"/>
    <property type="match status" value="1"/>
</dbReference>
<gene>
    <name evidence="4" type="ORF">BO223_07050</name>
</gene>
<dbReference type="GO" id="GO:0016301">
    <property type="term" value="F:kinase activity"/>
    <property type="evidence" value="ECO:0007669"/>
    <property type="project" value="UniProtKB-KW"/>
</dbReference>
<evidence type="ECO:0000313" key="5">
    <source>
        <dbReference type="Proteomes" id="UP000186758"/>
    </source>
</evidence>
<dbReference type="EMBL" id="MPJZ01000056">
    <property type="protein sequence ID" value="OLU44818.1"/>
    <property type="molecule type" value="Genomic_DNA"/>
</dbReference>
<evidence type="ECO:0000313" key="4">
    <source>
        <dbReference type="EMBL" id="OLU44818.1"/>
    </source>
</evidence>
<evidence type="ECO:0000256" key="2">
    <source>
        <dbReference type="ARBA" id="ARBA00022777"/>
    </source>
</evidence>
<reference evidence="4 5" key="1">
    <citation type="submission" date="2016-11" db="EMBL/GenBank/DDBJ databases">
        <title>Description of two novel members of the family Erysipelotrichaceae: Ileibacterium lipovorans gen. nov., sp. nov. and Dubosiella newyorkensis, gen. nov., sp. nov.</title>
        <authorList>
            <person name="Cox L.M."/>
            <person name="Sohn J."/>
            <person name="Tyrrell K.L."/>
            <person name="Citron D.M."/>
            <person name="Lawson P.A."/>
            <person name="Patel N.B."/>
            <person name="Iizumi T."/>
            <person name="Perez-Perez G.I."/>
            <person name="Goldstein E.J."/>
            <person name="Blaser M.J."/>
        </authorList>
    </citation>
    <scope>NUCLEOTIDE SEQUENCE [LARGE SCALE GENOMIC DNA]</scope>
    <source>
        <strain evidence="4 5">NYU-BL-K8</strain>
    </source>
</reference>
<dbReference type="Proteomes" id="UP000186758">
    <property type="component" value="Unassembled WGS sequence"/>
</dbReference>
<keyword evidence="1" id="KW-0808">Transferase</keyword>
<organism evidence="4 5">
    <name type="scientific">Faecalibaculum rodentium</name>
    <dbReference type="NCBI Taxonomy" id="1702221"/>
    <lineage>
        <taxon>Bacteria</taxon>
        <taxon>Bacillati</taxon>
        <taxon>Bacillota</taxon>
        <taxon>Erysipelotrichia</taxon>
        <taxon>Erysipelotrichales</taxon>
        <taxon>Erysipelotrichaceae</taxon>
        <taxon>Faecalibaculum</taxon>
    </lineage>
</organism>
<evidence type="ECO:0000256" key="1">
    <source>
        <dbReference type="ARBA" id="ARBA00022679"/>
    </source>
</evidence>
<proteinExistence type="predicted"/>
<sequence>MKGNYTSYGQEPVNEWLASRLCELLGFDYCPYAVVKRRTSLISVCPGFVADNEEIITADQIVASEQKANDVSEYEHYIRILEDHGIENARQHMEETFITDYLLMNTDRHLRNFGVIRKVETLEWGRTVPVFDTGQSMFCGVPTDRLPYENVTGKLFSNTSKDFETYPRLIRTLQTID</sequence>
<dbReference type="AlphaFoldDB" id="A0A1Q9YJX6"/>
<dbReference type="Gene3D" id="1.10.1070.20">
    <property type="match status" value="1"/>
</dbReference>
<dbReference type="RefSeq" id="WP_075885489.1">
    <property type="nucleotide sequence ID" value="NZ_CAOOBB010000194.1"/>
</dbReference>
<name>A0A1Q9YJX6_9FIRM</name>
<feature type="domain" description="HipA-like C-terminal" evidence="3">
    <location>
        <begin position="6"/>
        <end position="135"/>
    </location>
</feature>
<evidence type="ECO:0000259" key="3">
    <source>
        <dbReference type="Pfam" id="PF07804"/>
    </source>
</evidence>
<keyword evidence="2" id="KW-0418">Kinase</keyword>
<protein>
    <recommendedName>
        <fullName evidence="3">HipA-like C-terminal domain-containing protein</fullName>
    </recommendedName>
</protein>
<comment type="caution">
    <text evidence="4">The sequence shown here is derived from an EMBL/GenBank/DDBJ whole genome shotgun (WGS) entry which is preliminary data.</text>
</comment>